<proteinExistence type="predicted"/>
<organism evidence="2 3">
    <name type="scientific">Luteibacter sahnii</name>
    <dbReference type="NCBI Taxonomy" id="3021977"/>
    <lineage>
        <taxon>Bacteria</taxon>
        <taxon>Pseudomonadati</taxon>
        <taxon>Pseudomonadota</taxon>
        <taxon>Gammaproteobacteria</taxon>
        <taxon>Lysobacterales</taxon>
        <taxon>Rhodanobacteraceae</taxon>
        <taxon>Luteibacter</taxon>
    </lineage>
</organism>
<name>A0ABT6B797_9GAMM</name>
<accession>A0ABT6B797</accession>
<comment type="caution">
    <text evidence="2">The sequence shown here is derived from an EMBL/GenBank/DDBJ whole genome shotgun (WGS) entry which is preliminary data.</text>
</comment>
<dbReference type="EMBL" id="JARJJS010000001">
    <property type="protein sequence ID" value="MDF4023427.1"/>
    <property type="molecule type" value="Genomic_DNA"/>
</dbReference>
<dbReference type="InterPro" id="IPR024510">
    <property type="entry name" value="DUF2589"/>
</dbReference>
<protein>
    <submittedName>
        <fullName evidence="2">DUF2589 domain-containing protein</fullName>
    </submittedName>
</protein>
<gene>
    <name evidence="2" type="ORF">P3W24_00365</name>
</gene>
<dbReference type="RefSeq" id="WP_320551125.1">
    <property type="nucleotide sequence ID" value="NZ_JAQLOK010000002.1"/>
</dbReference>
<reference evidence="2 3" key="1">
    <citation type="journal article" date="2024" name="Curr. Microbiol.">
        <title>Luteibacter sahnii sp. nov., A Novel Yellow-Colored Xanthomonadin Pigment Producing Probiotic Bacterium from Healthy Rice Seed Microbiome.</title>
        <authorList>
            <person name="Jaiswal G."/>
            <person name="Rana R."/>
            <person name="Nayak P.K."/>
            <person name="Chouhan R."/>
            <person name="Gandhi S.G."/>
            <person name="Patel H.K."/>
            <person name="Patil P.B."/>
        </authorList>
    </citation>
    <scope>NUCLEOTIDE SEQUENCE [LARGE SCALE GENOMIC DNA]</scope>
    <source>
        <strain evidence="2 3">PPL201</strain>
    </source>
</reference>
<dbReference type="Pfam" id="PF11655">
    <property type="entry name" value="DUF2589"/>
    <property type="match status" value="1"/>
</dbReference>
<evidence type="ECO:0000313" key="3">
    <source>
        <dbReference type="Proteomes" id="UP001528850"/>
    </source>
</evidence>
<evidence type="ECO:0000313" key="2">
    <source>
        <dbReference type="EMBL" id="MDF4023427.1"/>
    </source>
</evidence>
<feature type="region of interest" description="Disordered" evidence="1">
    <location>
        <begin position="93"/>
        <end position="121"/>
    </location>
</feature>
<keyword evidence="3" id="KW-1185">Reference proteome</keyword>
<evidence type="ECO:0000256" key="1">
    <source>
        <dbReference type="SAM" id="MobiDB-lite"/>
    </source>
</evidence>
<dbReference type="Proteomes" id="UP001528850">
    <property type="component" value="Unassembled WGS sequence"/>
</dbReference>
<sequence length="179" mass="19519">MATTSLNDLIEALAGAVTDAQDRIEQHQMAHLSDYFDEDNRPKSVVIRMPSIQHGADEGDEDLYRAPILPLVSTNVLRIKDVEIRFDADLGSLIDPGEPLPDEPADAPPPDPTHGWRVKPRPAKPYVRVDTSLGAKESRGGAVHVVLRVEGSEPTDGAARLMNHLAQTQGVFKTFKPGD</sequence>